<keyword evidence="2" id="KW-0031">Aminopeptidase</keyword>
<evidence type="ECO:0000256" key="5">
    <source>
        <dbReference type="ARBA" id="ARBA00022729"/>
    </source>
</evidence>
<dbReference type="Proteomes" id="UP000311382">
    <property type="component" value="Unassembled WGS sequence"/>
</dbReference>
<sequence length="437" mass="48043">MVLMSKLVATLATLTVAVTAAPASPPQVALTLAPPAPPHLVIPPNFPRSPLLEPILSQLDPDHASQLTHHLTRYSDLRTLRLSDDPLALDLVLPEGAKALLRLQQTRFIDTTDDDWDLLAHNHNDDEPPSSYPDTVTHNATSLAPLFNHIHLGEMHHFLANLTSFFNRYYRSQYGLQSQQFLQAHIEHLHATLNPRANLTIVPFAHSTWSQRTLIVRWTSPSVPPSAPAVLISAHQDSTNRLPFLRAPGADDDGSGTTALVATLAALLRGGWRPRTHPVEVHLFSAEEGGLLGSGEVARAYRREGRKVRAMYHMDVVGFVRRSTTPSIGLITDGVSRALTAYLSRLIPHVSALPVVETECGYACSDHGSFTRVGYPSACLSEGRFEDSNPHMHTTQDTMDLAEFSLEHVREFVKVAIGYLVELAGWDEGDELGVRVV</sequence>
<dbReference type="SUPFAM" id="SSF53187">
    <property type="entry name" value="Zn-dependent exopeptidases"/>
    <property type="match status" value="1"/>
</dbReference>
<dbReference type="AlphaFoldDB" id="A0A5C5FNU8"/>
<gene>
    <name evidence="11" type="ORF">DMC30DRAFT_419251</name>
</gene>
<evidence type="ECO:0000256" key="4">
    <source>
        <dbReference type="ARBA" id="ARBA00022723"/>
    </source>
</evidence>
<reference evidence="11 12" key="1">
    <citation type="submission" date="2019-03" db="EMBL/GenBank/DDBJ databases">
        <title>Rhodosporidium diobovatum UCD-FST 08-225 genome sequencing, assembly, and annotation.</title>
        <authorList>
            <person name="Fakankun I.U."/>
            <person name="Fristensky B."/>
            <person name="Levin D.B."/>
        </authorList>
    </citation>
    <scope>NUCLEOTIDE SEQUENCE [LARGE SCALE GENOMIC DNA]</scope>
    <source>
        <strain evidence="11 12">UCD-FST 08-225</strain>
    </source>
</reference>
<dbReference type="GO" id="GO:0046872">
    <property type="term" value="F:metal ion binding"/>
    <property type="evidence" value="ECO:0007669"/>
    <property type="project" value="UniProtKB-KW"/>
</dbReference>
<evidence type="ECO:0000256" key="3">
    <source>
        <dbReference type="ARBA" id="ARBA00022670"/>
    </source>
</evidence>
<feature type="signal peptide" evidence="9">
    <location>
        <begin position="1"/>
        <end position="20"/>
    </location>
</feature>
<dbReference type="Gene3D" id="3.40.630.10">
    <property type="entry name" value="Zn peptidases"/>
    <property type="match status" value="1"/>
</dbReference>
<keyword evidence="12" id="KW-1185">Reference proteome</keyword>
<evidence type="ECO:0000259" key="10">
    <source>
        <dbReference type="Pfam" id="PF04389"/>
    </source>
</evidence>
<dbReference type="STRING" id="5288.A0A5C5FNU8"/>
<keyword evidence="3 9" id="KW-0645">Protease</keyword>
<dbReference type="InterPro" id="IPR007484">
    <property type="entry name" value="Peptidase_M28"/>
</dbReference>
<evidence type="ECO:0000256" key="1">
    <source>
        <dbReference type="ARBA" id="ARBA00001947"/>
    </source>
</evidence>
<dbReference type="OrthoDB" id="2214at2759"/>
<keyword evidence="5 9" id="KW-0732">Signal</keyword>
<protein>
    <recommendedName>
        <fullName evidence="9">Peptide hydrolase</fullName>
        <ecNumber evidence="9">3.4.-.-</ecNumber>
    </recommendedName>
</protein>
<keyword evidence="4 9" id="KW-0479">Metal-binding</keyword>
<evidence type="ECO:0000256" key="2">
    <source>
        <dbReference type="ARBA" id="ARBA00022438"/>
    </source>
</evidence>
<dbReference type="InterPro" id="IPR045175">
    <property type="entry name" value="M28_fam"/>
</dbReference>
<dbReference type="PANTHER" id="PTHR12147:SF56">
    <property type="entry name" value="AMINOPEPTIDASE YDR415C-RELATED"/>
    <property type="match status" value="1"/>
</dbReference>
<evidence type="ECO:0000256" key="8">
    <source>
        <dbReference type="ARBA" id="ARBA00043962"/>
    </source>
</evidence>
<comment type="cofactor">
    <cofactor evidence="1">
        <name>Zn(2+)</name>
        <dbReference type="ChEBI" id="CHEBI:29105"/>
    </cofactor>
</comment>
<comment type="similarity">
    <text evidence="8">Belongs to the peptidase M28 family. M28E subfamily.</text>
</comment>
<comment type="caution">
    <text evidence="11">The sequence shown here is derived from an EMBL/GenBank/DDBJ whole genome shotgun (WGS) entry which is preliminary data.</text>
</comment>
<feature type="chain" id="PRO_5023003091" description="Peptide hydrolase" evidence="9">
    <location>
        <begin position="21"/>
        <end position="437"/>
    </location>
</feature>
<evidence type="ECO:0000313" key="11">
    <source>
        <dbReference type="EMBL" id="TNY18002.1"/>
    </source>
</evidence>
<keyword evidence="6 9" id="KW-0378">Hydrolase</keyword>
<evidence type="ECO:0000256" key="6">
    <source>
        <dbReference type="ARBA" id="ARBA00022801"/>
    </source>
</evidence>
<keyword evidence="7 9" id="KW-0862">Zinc</keyword>
<dbReference type="GO" id="GO:0008235">
    <property type="term" value="F:metalloexopeptidase activity"/>
    <property type="evidence" value="ECO:0007669"/>
    <property type="project" value="InterPro"/>
</dbReference>
<name>A0A5C5FNU8_9BASI</name>
<dbReference type="GO" id="GO:0004177">
    <property type="term" value="F:aminopeptidase activity"/>
    <property type="evidence" value="ECO:0007669"/>
    <property type="project" value="UniProtKB-KW"/>
</dbReference>
<accession>A0A5C5FNU8</accession>
<feature type="domain" description="Peptidase M28" evidence="10">
    <location>
        <begin position="227"/>
        <end position="411"/>
    </location>
</feature>
<proteinExistence type="inferred from homology"/>
<dbReference type="PANTHER" id="PTHR12147">
    <property type="entry name" value="METALLOPEPTIDASE M28 FAMILY MEMBER"/>
    <property type="match status" value="1"/>
</dbReference>
<dbReference type="GO" id="GO:0006508">
    <property type="term" value="P:proteolysis"/>
    <property type="evidence" value="ECO:0007669"/>
    <property type="project" value="UniProtKB-KW"/>
</dbReference>
<organism evidence="11 12">
    <name type="scientific">Rhodotorula diobovata</name>
    <dbReference type="NCBI Taxonomy" id="5288"/>
    <lineage>
        <taxon>Eukaryota</taxon>
        <taxon>Fungi</taxon>
        <taxon>Dikarya</taxon>
        <taxon>Basidiomycota</taxon>
        <taxon>Pucciniomycotina</taxon>
        <taxon>Microbotryomycetes</taxon>
        <taxon>Sporidiobolales</taxon>
        <taxon>Sporidiobolaceae</taxon>
        <taxon>Rhodotorula</taxon>
    </lineage>
</organism>
<dbReference type="EMBL" id="SOZI01000162">
    <property type="protein sequence ID" value="TNY18002.1"/>
    <property type="molecule type" value="Genomic_DNA"/>
</dbReference>
<dbReference type="Pfam" id="PF04389">
    <property type="entry name" value="Peptidase_M28"/>
    <property type="match status" value="1"/>
</dbReference>
<evidence type="ECO:0000256" key="7">
    <source>
        <dbReference type="ARBA" id="ARBA00022833"/>
    </source>
</evidence>
<evidence type="ECO:0000256" key="9">
    <source>
        <dbReference type="RuleBase" id="RU361240"/>
    </source>
</evidence>
<dbReference type="EC" id="3.4.-.-" evidence="9"/>
<evidence type="ECO:0000313" key="12">
    <source>
        <dbReference type="Proteomes" id="UP000311382"/>
    </source>
</evidence>